<accession>A0A011RA58</accession>
<dbReference type="InterPro" id="IPR015093">
    <property type="entry name" value="Card1_endonucl_dom"/>
</dbReference>
<organism evidence="2 3">
    <name type="scientific">Accumulibacter regalis</name>
    <dbReference type="NCBI Taxonomy" id="522306"/>
    <lineage>
        <taxon>Bacteria</taxon>
        <taxon>Pseudomonadati</taxon>
        <taxon>Pseudomonadota</taxon>
        <taxon>Betaproteobacteria</taxon>
        <taxon>Candidatus Accumulibacter</taxon>
    </lineage>
</organism>
<name>A0A011RA58_ACCRE</name>
<evidence type="ECO:0000313" key="2">
    <source>
        <dbReference type="EMBL" id="EXI88059.1"/>
    </source>
</evidence>
<comment type="caution">
    <text evidence="2">The sequence shown here is derived from an EMBL/GenBank/DDBJ whole genome shotgun (WGS) entry which is preliminary data.</text>
</comment>
<feature type="domain" description="Card1 endonuclease" evidence="1">
    <location>
        <begin position="260"/>
        <end position="404"/>
    </location>
</feature>
<proteinExistence type="predicted"/>
<dbReference type="SUPFAM" id="SSF52980">
    <property type="entry name" value="Restriction endonuclease-like"/>
    <property type="match status" value="1"/>
</dbReference>
<gene>
    <name evidence="2" type="ORF">AW11_02354</name>
</gene>
<dbReference type="Gene3D" id="3.40.50.10770">
    <property type="entry name" value="Hypothetical protein VC1899 like domain (Restriction endonuclease-like)"/>
    <property type="match status" value="1"/>
</dbReference>
<dbReference type="STRING" id="1454004.AW11_02354"/>
<dbReference type="Proteomes" id="UP000022141">
    <property type="component" value="Unassembled WGS sequence"/>
</dbReference>
<dbReference type="Gene3D" id="3.40.1350.10">
    <property type="match status" value="1"/>
</dbReference>
<dbReference type="GO" id="GO:0003676">
    <property type="term" value="F:nucleic acid binding"/>
    <property type="evidence" value="ECO:0007669"/>
    <property type="project" value="InterPro"/>
</dbReference>
<dbReference type="InterPro" id="IPR011335">
    <property type="entry name" value="Restrct_endonuc-II-like"/>
</dbReference>
<dbReference type="InterPro" id="IPR011856">
    <property type="entry name" value="tRNA_endonuc-like_dom_sf"/>
</dbReference>
<dbReference type="eggNOG" id="COG4006">
    <property type="taxonomic scope" value="Bacteria"/>
</dbReference>
<dbReference type="AlphaFoldDB" id="A0A011RA58"/>
<dbReference type="Pfam" id="PF09002">
    <property type="entry name" value="Card1_endonuc"/>
    <property type="match status" value="1"/>
</dbReference>
<evidence type="ECO:0000313" key="3">
    <source>
        <dbReference type="Proteomes" id="UP000022141"/>
    </source>
</evidence>
<dbReference type="PATRIC" id="fig|1454004.3.peg.2431"/>
<sequence>MPFQPRILVCLASEQIMQNSLPALRLRPARVIIAASDAEPACRGALQVSRVLHEAGWADDAVRIVRHTPDHDLGRITRYARELAASLGSEFPGWPIDLNASGGTKVMSFGFLGAFAGLGDAWYCDTHHDLLEPLGGGAPLELPPDMLRLTDLLQMQGYRVVADPTWSADLARATAARAFLTEHLACSAPQLGGFFGYVNRLTREVLPKRRPDGVVVRPFQGAIVAERPLFANHHQLAWAFEQAGIWQWDGDCRFAFPSETVARYAGGGWLEEWVWLTLAGMQADGLIPDGHWGTNVRIDAEGAQEGAGNELDAALVWRNQLLVLECKTGVQITTEGGSQAILNRLDSLRRHVGGAMGETWLLTARRLHPGTGSAARERARAYLIRLIEPEQLADLRSDIEHWMHLDSASRGLA</sequence>
<protein>
    <recommendedName>
        <fullName evidence="1">Card1 endonuclease domain-containing protein</fullName>
    </recommendedName>
</protein>
<evidence type="ECO:0000259" key="1">
    <source>
        <dbReference type="Pfam" id="PF09002"/>
    </source>
</evidence>
<keyword evidence="3" id="KW-1185">Reference proteome</keyword>
<reference evidence="2" key="1">
    <citation type="submission" date="2014-02" db="EMBL/GenBank/DDBJ databases">
        <title>Expanding our view of genomic diversity in Candidatus Accumulibacter clades.</title>
        <authorList>
            <person name="Skennerton C.T."/>
            <person name="Barr J.J."/>
            <person name="Slater F.R."/>
            <person name="Bond P.L."/>
            <person name="Tyson G.W."/>
        </authorList>
    </citation>
    <scope>NUCLEOTIDE SEQUENCE [LARGE SCALE GENOMIC DNA]</scope>
</reference>
<dbReference type="EMBL" id="JEMY01000029">
    <property type="protein sequence ID" value="EXI88059.1"/>
    <property type="molecule type" value="Genomic_DNA"/>
</dbReference>